<comment type="subcellular location">
    <subcellularLocation>
        <location evidence="2">Cytoplasm</location>
        <location evidence="2">Nucleoid</location>
    </subcellularLocation>
</comment>
<dbReference type="OrthoDB" id="9795263at2"/>
<dbReference type="Proteomes" id="UP000310506">
    <property type="component" value="Unassembled WGS sequence"/>
</dbReference>
<sequence length="103" mass="11441">MRGMGNMQGMMKQMQKMQKEMTAAKDELDQKEFTGQAANGLVEVIMTGNKRVKDIAIKPEVVDPDDVDMIQDLVLTAVNDCLEKIDVETENTMGQYAKGIPGF</sequence>
<dbReference type="PIRSF" id="PIRSF004555">
    <property type="entry name" value="UCP004555"/>
    <property type="match status" value="1"/>
</dbReference>
<dbReference type="GO" id="GO:0003677">
    <property type="term" value="F:DNA binding"/>
    <property type="evidence" value="ECO:0007669"/>
    <property type="project" value="UniProtKB-UniRule"/>
</dbReference>
<proteinExistence type="inferred from homology"/>
<dbReference type="Gene3D" id="3.30.1310.10">
    <property type="entry name" value="Nucleoid-associated protein YbaB-like domain"/>
    <property type="match status" value="1"/>
</dbReference>
<dbReference type="EMBL" id="SDGV01000004">
    <property type="protein sequence ID" value="THB62147.1"/>
    <property type="molecule type" value="Genomic_DNA"/>
</dbReference>
<keyword evidence="5" id="KW-1185">Reference proteome</keyword>
<evidence type="ECO:0000313" key="5">
    <source>
        <dbReference type="Proteomes" id="UP000310506"/>
    </source>
</evidence>
<comment type="function">
    <text evidence="2">Binds to DNA and alters its conformation. May be involved in regulation of gene expression, nucleoid organization and DNA protection.</text>
</comment>
<feature type="region of interest" description="Disordered" evidence="3">
    <location>
        <begin position="1"/>
        <end position="32"/>
    </location>
</feature>
<keyword evidence="1 2" id="KW-0238">DNA-binding</keyword>
<evidence type="ECO:0000313" key="4">
    <source>
        <dbReference type="EMBL" id="THB62147.1"/>
    </source>
</evidence>
<protein>
    <recommendedName>
        <fullName evidence="2">Nucleoid-associated protein ESZ54_02185</fullName>
    </recommendedName>
</protein>
<comment type="caution">
    <text evidence="4">The sequence shown here is derived from an EMBL/GenBank/DDBJ whole genome shotgun (WGS) entry which is preliminary data.</text>
</comment>
<dbReference type="GO" id="GO:0043590">
    <property type="term" value="C:bacterial nucleoid"/>
    <property type="evidence" value="ECO:0007669"/>
    <property type="project" value="UniProtKB-UniRule"/>
</dbReference>
<name>A0A4S3B6V2_9ENTE</name>
<evidence type="ECO:0000256" key="3">
    <source>
        <dbReference type="SAM" id="MobiDB-lite"/>
    </source>
</evidence>
<comment type="similarity">
    <text evidence="2">Belongs to the YbaB/EbfC family.</text>
</comment>
<reference evidence="4 5" key="1">
    <citation type="submission" date="2019-01" db="EMBL/GenBank/DDBJ databases">
        <title>Vagococcus silagei sp. nov. isolated from brewer's grain.</title>
        <authorList>
            <person name="Guu J.-R."/>
        </authorList>
    </citation>
    <scope>NUCLEOTIDE SEQUENCE [LARGE SCALE GENOMIC DNA]</scope>
    <source>
        <strain evidence="4 5">2B-2</strain>
    </source>
</reference>
<feature type="compositionally biased region" description="Low complexity" evidence="3">
    <location>
        <begin position="1"/>
        <end position="16"/>
    </location>
</feature>
<evidence type="ECO:0000256" key="1">
    <source>
        <dbReference type="ARBA" id="ARBA00023125"/>
    </source>
</evidence>
<organism evidence="4 5">
    <name type="scientific">Vagococcus silagei</name>
    <dbReference type="NCBI Taxonomy" id="2508885"/>
    <lineage>
        <taxon>Bacteria</taxon>
        <taxon>Bacillati</taxon>
        <taxon>Bacillota</taxon>
        <taxon>Bacilli</taxon>
        <taxon>Lactobacillales</taxon>
        <taxon>Enterococcaceae</taxon>
        <taxon>Vagococcus</taxon>
    </lineage>
</organism>
<dbReference type="Pfam" id="PF02575">
    <property type="entry name" value="YbaB_DNA_bd"/>
    <property type="match status" value="1"/>
</dbReference>
<dbReference type="InterPro" id="IPR004401">
    <property type="entry name" value="YbaB/EbfC"/>
</dbReference>
<dbReference type="AlphaFoldDB" id="A0A4S3B6V2"/>
<evidence type="ECO:0000256" key="2">
    <source>
        <dbReference type="HAMAP-Rule" id="MF_00274"/>
    </source>
</evidence>
<gene>
    <name evidence="4" type="ORF">ESZ54_02185</name>
</gene>
<dbReference type="PANTHER" id="PTHR33449:SF1">
    <property type="entry name" value="NUCLEOID-ASSOCIATED PROTEIN YBAB"/>
    <property type="match status" value="1"/>
</dbReference>
<dbReference type="NCBIfam" id="TIGR00103">
    <property type="entry name" value="DNA_YbaB_EbfC"/>
    <property type="match status" value="1"/>
</dbReference>
<dbReference type="InterPro" id="IPR036894">
    <property type="entry name" value="YbaB-like_sf"/>
</dbReference>
<comment type="subunit">
    <text evidence="2">Homodimer.</text>
</comment>
<dbReference type="PANTHER" id="PTHR33449">
    <property type="entry name" value="NUCLEOID-ASSOCIATED PROTEIN YBAB"/>
    <property type="match status" value="1"/>
</dbReference>
<dbReference type="HAMAP" id="MF_00274">
    <property type="entry name" value="DNA_YbaB_EbfC"/>
    <property type="match status" value="1"/>
</dbReference>
<feature type="compositionally biased region" description="Basic and acidic residues" evidence="3">
    <location>
        <begin position="17"/>
        <end position="32"/>
    </location>
</feature>
<accession>A0A4S3B6V2</accession>
<dbReference type="SUPFAM" id="SSF82607">
    <property type="entry name" value="YbaB-like"/>
    <property type="match status" value="1"/>
</dbReference>
<keyword evidence="2" id="KW-0963">Cytoplasm</keyword>
<dbReference type="GO" id="GO:0005829">
    <property type="term" value="C:cytosol"/>
    <property type="evidence" value="ECO:0007669"/>
    <property type="project" value="TreeGrafter"/>
</dbReference>